<gene>
    <name evidence="2" type="ORF">N0V83_007582</name>
</gene>
<evidence type="ECO:0000313" key="2">
    <source>
        <dbReference type="EMBL" id="KAJ4367052.1"/>
    </source>
</evidence>
<keyword evidence="3" id="KW-1185">Reference proteome</keyword>
<evidence type="ECO:0000313" key="3">
    <source>
        <dbReference type="Proteomes" id="UP001140560"/>
    </source>
</evidence>
<evidence type="ECO:0000259" key="1">
    <source>
        <dbReference type="Pfam" id="PF18566"/>
    </source>
</evidence>
<sequence length="536" mass="60767">MAPNTLPFSLTPYPKLTAHQIGHLRHFHNLANQPDGEWQHMGSQEPAQEFLDAYRYQLATMAYAAGLTHYHRAPALRSVFKPLMRQLIHKMLLRGCWGYWFSTSHSGKFVDPSLDKLREPWADPVVRENIMYSGHLLLMISLYAMLFDDDEFEKPGSIVFDWNPMFWGVRERFLYDAGTLQDAILKEMERNGWVGMIAMRYNDVRNGTAIVDEVLEKYQAAWKEKGLVMDGGLFPDWWQVKQDQIFPARDVGFTAWAGAFMNTWNHELVRSLYSRQSCGFITNIDGQVRLQPMLVANAYRRNAASSASPKTTASGTSSDAAILSEAIKDVKAQLADPNNPKAPWPYSTPTWGYVIKWLSELGKEEELDGLLQYADTRLNPVWKNGGLYYPRSDTRFDENLNWLHMDPFTGNAAIGYSRLNVKDGQRTMWEKPWTKETLSVQPWVDGLDLGIVAVSRGVWDDCKHALIVTVRGWDFETAADEVNVAPVARNLPVGRYAIYVDGNLCEEADVPAGGSVAAPLTLIKRGEEGDFVFLRV</sequence>
<dbReference type="EMBL" id="JAPEUY010000013">
    <property type="protein sequence ID" value="KAJ4367052.1"/>
    <property type="molecule type" value="Genomic_DNA"/>
</dbReference>
<dbReference type="InterPro" id="IPR041411">
    <property type="entry name" value="Ldi"/>
</dbReference>
<dbReference type="OrthoDB" id="9979195at2759"/>
<reference evidence="2" key="1">
    <citation type="submission" date="2022-10" db="EMBL/GenBank/DDBJ databases">
        <title>Tapping the CABI collections for fungal endophytes: first genome assemblies for Collariella, Neodidymelliopsis, Ascochyta clinopodiicola, Didymella pomorum, Didymosphaeria variabile, Neocosmospora piperis and Neocucurbitaria cava.</title>
        <authorList>
            <person name="Hill R."/>
        </authorList>
    </citation>
    <scope>NUCLEOTIDE SEQUENCE</scope>
    <source>
        <strain evidence="2">IMI 356814</strain>
    </source>
</reference>
<feature type="domain" description="Linalool dehydratase/isomerase" evidence="1">
    <location>
        <begin position="55"/>
        <end position="394"/>
    </location>
</feature>
<comment type="caution">
    <text evidence="2">The sequence shown here is derived from an EMBL/GenBank/DDBJ whole genome shotgun (WGS) entry which is preliminary data.</text>
</comment>
<organism evidence="2 3">
    <name type="scientific">Neocucurbitaria cava</name>
    <dbReference type="NCBI Taxonomy" id="798079"/>
    <lineage>
        <taxon>Eukaryota</taxon>
        <taxon>Fungi</taxon>
        <taxon>Dikarya</taxon>
        <taxon>Ascomycota</taxon>
        <taxon>Pezizomycotina</taxon>
        <taxon>Dothideomycetes</taxon>
        <taxon>Pleosporomycetidae</taxon>
        <taxon>Pleosporales</taxon>
        <taxon>Pleosporineae</taxon>
        <taxon>Cucurbitariaceae</taxon>
        <taxon>Neocucurbitaria</taxon>
    </lineage>
</organism>
<dbReference type="Pfam" id="PF18566">
    <property type="entry name" value="Ldi"/>
    <property type="match status" value="1"/>
</dbReference>
<dbReference type="AlphaFoldDB" id="A0A9W8Y4Y3"/>
<accession>A0A9W8Y4Y3</accession>
<protein>
    <recommendedName>
        <fullName evidence="1">Linalool dehydratase/isomerase domain-containing protein</fullName>
    </recommendedName>
</protein>
<name>A0A9W8Y4Y3_9PLEO</name>
<dbReference type="Proteomes" id="UP001140560">
    <property type="component" value="Unassembled WGS sequence"/>
</dbReference>
<proteinExistence type="predicted"/>